<dbReference type="PANTHER" id="PTHR35561">
    <property type="entry name" value="RNA 2',3'-CYCLIC PHOSPHODIESTERASE"/>
    <property type="match status" value="1"/>
</dbReference>
<evidence type="ECO:0000256" key="1">
    <source>
        <dbReference type="ARBA" id="ARBA00022801"/>
    </source>
</evidence>
<organism evidence="3 4">
    <name type="scientific">Gimibacter soli</name>
    <dbReference type="NCBI Taxonomy" id="3024400"/>
    <lineage>
        <taxon>Bacteria</taxon>
        <taxon>Pseudomonadati</taxon>
        <taxon>Pseudomonadota</taxon>
        <taxon>Alphaproteobacteria</taxon>
        <taxon>Kordiimonadales</taxon>
        <taxon>Temperatibacteraceae</taxon>
        <taxon>Gimibacter</taxon>
    </lineage>
</organism>
<dbReference type="InterPro" id="IPR004175">
    <property type="entry name" value="RNA_CPDase"/>
</dbReference>
<comment type="catalytic activity">
    <reaction evidence="2">
        <text>a 3'-end 2',3'-cyclophospho-ribonucleotide-RNA + H2O = a 3'-end 2'-phospho-ribonucleotide-RNA + H(+)</text>
        <dbReference type="Rhea" id="RHEA:11828"/>
        <dbReference type="Rhea" id="RHEA-COMP:10464"/>
        <dbReference type="Rhea" id="RHEA-COMP:17353"/>
        <dbReference type="ChEBI" id="CHEBI:15377"/>
        <dbReference type="ChEBI" id="CHEBI:15378"/>
        <dbReference type="ChEBI" id="CHEBI:83064"/>
        <dbReference type="ChEBI" id="CHEBI:173113"/>
        <dbReference type="EC" id="3.1.4.58"/>
    </reaction>
</comment>
<dbReference type="RefSeq" id="WP_289504639.1">
    <property type="nucleotide sequence ID" value="NZ_CP116805.1"/>
</dbReference>
<reference evidence="3" key="1">
    <citation type="submission" date="2023-01" db="EMBL/GenBank/DDBJ databases">
        <title>The genome sequence of Kordiimonadaceae bacterium 6D33.</title>
        <authorList>
            <person name="Liu Y."/>
        </authorList>
    </citation>
    <scope>NUCLEOTIDE SEQUENCE</scope>
    <source>
        <strain evidence="3">6D33</strain>
    </source>
</reference>
<dbReference type="HAMAP" id="MF_01940">
    <property type="entry name" value="RNA_CPDase"/>
    <property type="match status" value="1"/>
</dbReference>
<dbReference type="PANTHER" id="PTHR35561:SF1">
    <property type="entry name" value="RNA 2',3'-CYCLIC PHOSPHODIESTERASE"/>
    <property type="match status" value="1"/>
</dbReference>
<name>A0AAE9XPN1_9PROT</name>
<accession>A0AAE9XPN1</accession>
<proteinExistence type="inferred from homology"/>
<feature type="short sequence motif" description="HXTX 2" evidence="2">
    <location>
        <begin position="121"/>
        <end position="124"/>
    </location>
</feature>
<dbReference type="Proteomes" id="UP001217500">
    <property type="component" value="Chromosome"/>
</dbReference>
<keyword evidence="4" id="KW-1185">Reference proteome</keyword>
<dbReference type="AlphaFoldDB" id="A0AAE9XPN1"/>
<dbReference type="GO" id="GO:0008664">
    <property type="term" value="F:RNA 2',3'-cyclic 3'-phosphodiesterase activity"/>
    <property type="evidence" value="ECO:0007669"/>
    <property type="project" value="UniProtKB-EC"/>
</dbReference>
<feature type="short sequence motif" description="HXTX 1" evidence="2">
    <location>
        <begin position="37"/>
        <end position="40"/>
    </location>
</feature>
<dbReference type="GO" id="GO:0004113">
    <property type="term" value="F:2',3'-cyclic-nucleotide 3'-phosphodiesterase activity"/>
    <property type="evidence" value="ECO:0007669"/>
    <property type="project" value="InterPro"/>
</dbReference>
<feature type="active site" description="Proton donor" evidence="2">
    <location>
        <position position="37"/>
    </location>
</feature>
<comment type="function">
    <text evidence="2">Hydrolyzes RNA 2',3'-cyclic phosphodiester to an RNA 2'-phosphomonoester.</text>
</comment>
<gene>
    <name evidence="3" type="primary">thpR</name>
    <name evidence="3" type="ORF">PH603_03940</name>
</gene>
<dbReference type="EC" id="3.1.4.58" evidence="2"/>
<evidence type="ECO:0000313" key="3">
    <source>
        <dbReference type="EMBL" id="WCL54908.1"/>
    </source>
</evidence>
<dbReference type="Pfam" id="PF13563">
    <property type="entry name" value="2_5_RNA_ligase2"/>
    <property type="match status" value="1"/>
</dbReference>
<evidence type="ECO:0000256" key="2">
    <source>
        <dbReference type="HAMAP-Rule" id="MF_01940"/>
    </source>
</evidence>
<dbReference type="KEGG" id="gso:PH603_03940"/>
<sequence>MIRLFVGLEIPARLRPALQIARGGVEGAHWQRDDQFHMTLAFIGEVEGHVYREIIDTLSGISFTPFELAFEGVGVFGKPNQPKALWAGVRDPAPIIHLHEKIAHALERIGVTVDQRRYKPHATIARFGKGSHARVAEWLSNNELLRSDTELVSQFVLFSSRRTSEGGFYAVEERFGHDYDDEDEGE</sequence>
<keyword evidence="1 2" id="KW-0378">Hydrolase</keyword>
<feature type="active site" description="Proton acceptor" evidence="2">
    <location>
        <position position="121"/>
    </location>
</feature>
<dbReference type="NCBIfam" id="TIGR02258">
    <property type="entry name" value="2_5_ligase"/>
    <property type="match status" value="1"/>
</dbReference>
<dbReference type="InterPro" id="IPR009097">
    <property type="entry name" value="Cyclic_Pdiesterase"/>
</dbReference>
<dbReference type="EMBL" id="CP116805">
    <property type="protein sequence ID" value="WCL54908.1"/>
    <property type="molecule type" value="Genomic_DNA"/>
</dbReference>
<protein>
    <recommendedName>
        <fullName evidence="2">RNA 2',3'-cyclic phosphodiesterase</fullName>
        <shortName evidence="2">RNA 2',3'-CPDase</shortName>
        <ecNumber evidence="2">3.1.4.58</ecNumber>
    </recommendedName>
</protein>
<dbReference type="Gene3D" id="3.90.1140.10">
    <property type="entry name" value="Cyclic phosphodiesterase"/>
    <property type="match status" value="1"/>
</dbReference>
<dbReference type="SUPFAM" id="SSF55144">
    <property type="entry name" value="LigT-like"/>
    <property type="match status" value="1"/>
</dbReference>
<comment type="similarity">
    <text evidence="2">Belongs to the 2H phosphoesterase superfamily. ThpR family.</text>
</comment>
<evidence type="ECO:0000313" key="4">
    <source>
        <dbReference type="Proteomes" id="UP001217500"/>
    </source>
</evidence>